<gene>
    <name evidence="2" type="ORF">R1Y80_00620</name>
</gene>
<dbReference type="EMBL" id="CP136798">
    <property type="protein sequence ID" value="XCN12223.1"/>
    <property type="molecule type" value="Genomic_DNA"/>
</dbReference>
<dbReference type="GO" id="GO:0003677">
    <property type="term" value="F:DNA binding"/>
    <property type="evidence" value="ECO:0007669"/>
    <property type="project" value="InterPro"/>
</dbReference>
<dbReference type="SMART" id="SM00530">
    <property type="entry name" value="HTH_XRE"/>
    <property type="match status" value="1"/>
</dbReference>
<dbReference type="SUPFAM" id="SSF47413">
    <property type="entry name" value="lambda repressor-like DNA-binding domains"/>
    <property type="match status" value="1"/>
</dbReference>
<feature type="domain" description="HTH cro/C1-type" evidence="1">
    <location>
        <begin position="22"/>
        <end position="76"/>
    </location>
</feature>
<evidence type="ECO:0000259" key="1">
    <source>
        <dbReference type="PROSITE" id="PS50943"/>
    </source>
</evidence>
<dbReference type="InterPro" id="IPR010982">
    <property type="entry name" value="Lambda_DNA-bd_dom_sf"/>
</dbReference>
<protein>
    <submittedName>
        <fullName evidence="2">Helix-turn-helix transcriptional regulator</fullName>
    </submittedName>
</protein>
<dbReference type="PROSITE" id="PS50943">
    <property type="entry name" value="HTH_CROC1"/>
    <property type="match status" value="1"/>
</dbReference>
<dbReference type="AlphaFoldDB" id="A0AAU8K783"/>
<name>A0AAU8K783_9ACTN</name>
<proteinExistence type="predicted"/>
<reference evidence="2" key="1">
    <citation type="submission" date="2023-10" db="EMBL/GenBank/DDBJ databases">
        <title>Complete genome sequence of Streptomyces sp. JL1001.</title>
        <authorList>
            <person name="Jiang L."/>
        </authorList>
    </citation>
    <scope>NUCLEOTIDE SEQUENCE</scope>
    <source>
        <strain evidence="2">JL1001</strain>
    </source>
</reference>
<evidence type="ECO:0000313" key="2">
    <source>
        <dbReference type="EMBL" id="XCN12223.1"/>
    </source>
</evidence>
<dbReference type="RefSeq" id="WP_354596052.1">
    <property type="nucleotide sequence ID" value="NZ_CP136798.1"/>
</dbReference>
<dbReference type="Pfam" id="PF01381">
    <property type="entry name" value="HTH_3"/>
    <property type="match status" value="1"/>
</dbReference>
<dbReference type="Gene3D" id="1.10.260.40">
    <property type="entry name" value="lambda repressor-like DNA-binding domains"/>
    <property type="match status" value="1"/>
</dbReference>
<sequence length="80" mass="9095">MPPTEPPPEWVLAHRRALGARIRATRTAQQMSQELLGERSATDRQTINRIELGHVSTRIDTLFRIARALNTPLSRLVEEP</sequence>
<organism evidence="2">
    <name type="scientific">Streptomyces sp. JL1001</name>
    <dbReference type="NCBI Taxonomy" id="3078227"/>
    <lineage>
        <taxon>Bacteria</taxon>
        <taxon>Bacillati</taxon>
        <taxon>Actinomycetota</taxon>
        <taxon>Actinomycetes</taxon>
        <taxon>Kitasatosporales</taxon>
        <taxon>Streptomycetaceae</taxon>
        <taxon>Streptomyces</taxon>
    </lineage>
</organism>
<dbReference type="CDD" id="cd00093">
    <property type="entry name" value="HTH_XRE"/>
    <property type="match status" value="1"/>
</dbReference>
<dbReference type="InterPro" id="IPR001387">
    <property type="entry name" value="Cro/C1-type_HTH"/>
</dbReference>
<accession>A0AAU8K783</accession>